<protein>
    <submittedName>
        <fullName evidence="2">Uncharacterized protein</fullName>
    </submittedName>
</protein>
<evidence type="ECO:0000313" key="3">
    <source>
        <dbReference type="Proteomes" id="UP000653099"/>
    </source>
</evidence>
<gene>
    <name evidence="2" type="ORF">GCM10008995_25430</name>
</gene>
<reference evidence="2" key="2">
    <citation type="submission" date="2020-09" db="EMBL/GenBank/DDBJ databases">
        <authorList>
            <person name="Sun Q."/>
            <person name="Ohkuma M."/>
        </authorList>
    </citation>
    <scope>NUCLEOTIDE SEQUENCE</scope>
    <source>
        <strain evidence="2">JCM 14359</strain>
    </source>
</reference>
<dbReference type="EMBL" id="BMOC01000019">
    <property type="protein sequence ID" value="GGJ14395.1"/>
    <property type="molecule type" value="Genomic_DNA"/>
</dbReference>
<evidence type="ECO:0000313" key="2">
    <source>
        <dbReference type="EMBL" id="GGJ14395.1"/>
    </source>
</evidence>
<dbReference type="AlphaFoldDB" id="A0A830ESV9"/>
<comment type="caution">
    <text evidence="2">The sequence shown here is derived from an EMBL/GenBank/DDBJ whole genome shotgun (WGS) entry which is preliminary data.</text>
</comment>
<keyword evidence="3" id="KW-1185">Reference proteome</keyword>
<feature type="compositionally biased region" description="Polar residues" evidence="1">
    <location>
        <begin position="1"/>
        <end position="13"/>
    </location>
</feature>
<evidence type="ECO:0000256" key="1">
    <source>
        <dbReference type="SAM" id="MobiDB-lite"/>
    </source>
</evidence>
<dbReference type="RefSeq" id="WP_188788001.1">
    <property type="nucleotide sequence ID" value="NZ_BMOC01000019.1"/>
</dbReference>
<accession>A0A830ESV9</accession>
<feature type="region of interest" description="Disordered" evidence="1">
    <location>
        <begin position="1"/>
        <end position="22"/>
    </location>
</feature>
<organism evidence="2 3">
    <name type="scientific">Halobellus salinus</name>
    <dbReference type="NCBI Taxonomy" id="931585"/>
    <lineage>
        <taxon>Archaea</taxon>
        <taxon>Methanobacteriati</taxon>
        <taxon>Methanobacteriota</taxon>
        <taxon>Stenosarchaea group</taxon>
        <taxon>Halobacteria</taxon>
        <taxon>Halobacteriales</taxon>
        <taxon>Haloferacaceae</taxon>
        <taxon>Halobellus</taxon>
    </lineage>
</organism>
<dbReference type="Proteomes" id="UP000653099">
    <property type="component" value="Unassembled WGS sequence"/>
</dbReference>
<sequence length="57" mass="6115">MNNETVEDTQIQAASPAEAKQGEIGSVGIGYLDAVLTEEIRRNRPDTGLKDGLLAEE</sequence>
<name>A0A830ESV9_9EURY</name>
<proteinExistence type="predicted"/>
<reference evidence="2" key="1">
    <citation type="journal article" date="2014" name="Int. J. Syst. Evol. Microbiol.">
        <title>Complete genome sequence of Corynebacterium casei LMG S-19264T (=DSM 44701T), isolated from a smear-ripened cheese.</title>
        <authorList>
            <consortium name="US DOE Joint Genome Institute (JGI-PGF)"/>
            <person name="Walter F."/>
            <person name="Albersmeier A."/>
            <person name="Kalinowski J."/>
            <person name="Ruckert C."/>
        </authorList>
    </citation>
    <scope>NUCLEOTIDE SEQUENCE</scope>
    <source>
        <strain evidence="2">JCM 14359</strain>
    </source>
</reference>